<proteinExistence type="predicted"/>
<dbReference type="RefSeq" id="WP_378419208.1">
    <property type="nucleotide sequence ID" value="NZ_JBHSFO010000012.1"/>
</dbReference>
<protein>
    <submittedName>
        <fullName evidence="2">Uncharacterized protein</fullName>
    </submittedName>
</protein>
<feature type="region of interest" description="Disordered" evidence="1">
    <location>
        <begin position="52"/>
        <end position="79"/>
    </location>
</feature>
<keyword evidence="3" id="KW-1185">Reference proteome</keyword>
<feature type="compositionally biased region" description="Basic and acidic residues" evidence="1">
    <location>
        <begin position="70"/>
        <end position="79"/>
    </location>
</feature>
<evidence type="ECO:0000256" key="1">
    <source>
        <dbReference type="SAM" id="MobiDB-lite"/>
    </source>
</evidence>
<comment type="caution">
    <text evidence="2">The sequence shown here is derived from an EMBL/GenBank/DDBJ whole genome shotgun (WGS) entry which is preliminary data.</text>
</comment>
<accession>A0ABV9FY99</accession>
<reference evidence="3" key="1">
    <citation type="journal article" date="2019" name="Int. J. Syst. Evol. Microbiol.">
        <title>The Global Catalogue of Microorganisms (GCM) 10K type strain sequencing project: providing services to taxonomists for standard genome sequencing and annotation.</title>
        <authorList>
            <consortium name="The Broad Institute Genomics Platform"/>
            <consortium name="The Broad Institute Genome Sequencing Center for Infectious Disease"/>
            <person name="Wu L."/>
            <person name="Ma J."/>
        </authorList>
    </citation>
    <scope>NUCLEOTIDE SEQUENCE [LARGE SCALE GENOMIC DNA]</scope>
    <source>
        <strain evidence="3">CCUG 54520</strain>
    </source>
</reference>
<organism evidence="2 3">
    <name type="scientific">Rhodococcus kronopolitis</name>
    <dbReference type="NCBI Taxonomy" id="1460226"/>
    <lineage>
        <taxon>Bacteria</taxon>
        <taxon>Bacillati</taxon>
        <taxon>Actinomycetota</taxon>
        <taxon>Actinomycetes</taxon>
        <taxon>Mycobacteriales</taxon>
        <taxon>Nocardiaceae</taxon>
        <taxon>Rhodococcus</taxon>
    </lineage>
</organism>
<name>A0ABV9FY99_9NOCA</name>
<evidence type="ECO:0000313" key="2">
    <source>
        <dbReference type="EMBL" id="MFC4605536.1"/>
    </source>
</evidence>
<gene>
    <name evidence="2" type="ORF">ACFO6S_17690</name>
</gene>
<dbReference type="EMBL" id="JBHSFO010000012">
    <property type="protein sequence ID" value="MFC4605536.1"/>
    <property type="molecule type" value="Genomic_DNA"/>
</dbReference>
<sequence length="79" mass="7468">MSLTPADRPHRQSRIRRAIAASGVVGAIGLGALTTATVAAAAPLLGPASSLLPGSSSAVPSGPAVSAGTGRHDVVSGGS</sequence>
<dbReference type="Proteomes" id="UP001595914">
    <property type="component" value="Unassembled WGS sequence"/>
</dbReference>
<feature type="compositionally biased region" description="Low complexity" evidence="1">
    <location>
        <begin position="52"/>
        <end position="68"/>
    </location>
</feature>
<evidence type="ECO:0000313" key="3">
    <source>
        <dbReference type="Proteomes" id="UP001595914"/>
    </source>
</evidence>